<evidence type="ECO:0000256" key="1">
    <source>
        <dbReference type="SAM" id="Phobius"/>
    </source>
</evidence>
<keyword evidence="1" id="KW-1133">Transmembrane helix</keyword>
<name>A0ABT1G9T6_9GAMM</name>
<evidence type="ECO:0000313" key="3">
    <source>
        <dbReference type="Proteomes" id="UP001523550"/>
    </source>
</evidence>
<proteinExistence type="predicted"/>
<keyword evidence="1" id="KW-0812">Transmembrane</keyword>
<comment type="caution">
    <text evidence="2">The sequence shown here is derived from an EMBL/GenBank/DDBJ whole genome shotgun (WGS) entry which is preliminary data.</text>
</comment>
<sequence length="141" mass="14803">MMVQQRKAVARGGAEAQRGVALIAALFLLVALGALAVYLVTISGVQQQTPTLSADAARAYYVARGAAEAAGFQASENNACPASFPDSLNDFDLEMTCQQVSSHQEAGDTFSIYRITTTASRGTYGSGNFVSRSVEKTAISQ</sequence>
<dbReference type="RefSeq" id="WP_253449560.1">
    <property type="nucleotide sequence ID" value="NZ_JALJYF010000002.1"/>
</dbReference>
<reference evidence="2 3" key="1">
    <citation type="submission" date="2022-03" db="EMBL/GenBank/DDBJ databases">
        <title>Genomic Encyclopedia of Type Strains, Phase III (KMG-III): the genomes of soil and plant-associated and newly described type strains.</title>
        <authorList>
            <person name="Whitman W."/>
        </authorList>
    </citation>
    <scope>NUCLEOTIDE SEQUENCE [LARGE SCALE GENOMIC DNA]</scope>
    <source>
        <strain evidence="2 3">BSker1</strain>
    </source>
</reference>
<dbReference type="Proteomes" id="UP001523550">
    <property type="component" value="Unassembled WGS sequence"/>
</dbReference>
<protein>
    <submittedName>
        <fullName evidence="2">MSHA biogenesis protein MshP</fullName>
    </submittedName>
</protein>
<feature type="transmembrane region" description="Helical" evidence="1">
    <location>
        <begin position="20"/>
        <end position="40"/>
    </location>
</feature>
<organism evidence="2 3">
    <name type="scientific">Natronospira proteinivora</name>
    <dbReference type="NCBI Taxonomy" id="1807133"/>
    <lineage>
        <taxon>Bacteria</taxon>
        <taxon>Pseudomonadati</taxon>
        <taxon>Pseudomonadota</taxon>
        <taxon>Gammaproteobacteria</taxon>
        <taxon>Natronospirales</taxon>
        <taxon>Natronospiraceae</taxon>
        <taxon>Natronospira</taxon>
    </lineage>
</organism>
<gene>
    <name evidence="2" type="ORF">J2T60_002084</name>
</gene>
<keyword evidence="1" id="KW-0472">Membrane</keyword>
<keyword evidence="3" id="KW-1185">Reference proteome</keyword>
<evidence type="ECO:0000313" key="2">
    <source>
        <dbReference type="EMBL" id="MCP1728084.1"/>
    </source>
</evidence>
<accession>A0ABT1G9T6</accession>
<dbReference type="EMBL" id="JALJYF010000002">
    <property type="protein sequence ID" value="MCP1728084.1"/>
    <property type="molecule type" value="Genomic_DNA"/>
</dbReference>